<protein>
    <submittedName>
        <fullName evidence="2">Tetratricopeptide repeat protein</fullName>
    </submittedName>
</protein>
<feature type="transmembrane region" description="Helical" evidence="1">
    <location>
        <begin position="74"/>
        <end position="91"/>
    </location>
</feature>
<keyword evidence="1" id="KW-1133">Transmembrane helix</keyword>
<comment type="caution">
    <text evidence="2">The sequence shown here is derived from an EMBL/GenBank/DDBJ whole genome shotgun (WGS) entry which is preliminary data.</text>
</comment>
<feature type="transmembrane region" description="Helical" evidence="1">
    <location>
        <begin position="296"/>
        <end position="322"/>
    </location>
</feature>
<dbReference type="SUPFAM" id="SSF48452">
    <property type="entry name" value="TPR-like"/>
    <property type="match status" value="1"/>
</dbReference>
<dbReference type="SMART" id="SM00028">
    <property type="entry name" value="TPR"/>
    <property type="match status" value="3"/>
</dbReference>
<feature type="transmembrane region" description="Helical" evidence="1">
    <location>
        <begin position="253"/>
        <end position="275"/>
    </location>
</feature>
<sequence>MPKPDSTVERGARWLWGVAALAVLYPIALVVLAHIHSGGQDGFPLDDPWIHLTFARNLHEHGTFSYFPGTPARAGSTSPLFTMLLAIGFLFTSNEKLLAYVLGAASQLLFLVALAQWARHRLAGSGGRSWLWAALVTLLVGLDSRIGILAISGMETPLYLAFVAMAFWGRASRRRWLFGASLGASLWVRPDSLILFAVFAIDLGIEHWRSRTRAGATRPAARTSRAGKGAATRANHVTTDVLPRSVEAKPVDLWTGFVLAGAVALVYFAFHLVLFHHLLPNTFAAKTAYYQLVPRAAFLVRDLPNALTANGWIVLAAFALLALGREIVSLVRGRPGLLRAEAGWTVALCLAYFVLLPFSHRFSRYLMPALPAFAILGVSSLQWIANLSGRIWRPVAIVLGLGALGAQGYGVRQSIADYEGRCLYQYVRQERAGRWIEANTPPDAVIATHDIGAIAYYSHRRIVDIVGILDPEIVPYLGKPEYIPHVKALLEREGVSYLAVLRNWLEVANVDPVFRASDQPELLEIYRWDPDTVHLVPKPASDLNVEAAARLDAKDLAGAQQALQLSLRIDPANSRTWYLLAISEEMGKQYADAVKHYRKTYALFPKHYDARYRESQVLLASGQKLEAARALHALLDVKPDYPTALERFQKLRDELGPEGAAIVGER</sequence>
<keyword evidence="1" id="KW-0812">Transmembrane</keyword>
<dbReference type="EMBL" id="JAGQHR010000069">
    <property type="protein sequence ID" value="MCA9726801.1"/>
    <property type="molecule type" value="Genomic_DNA"/>
</dbReference>
<proteinExistence type="predicted"/>
<keyword evidence="1" id="KW-0472">Membrane</keyword>
<feature type="transmembrane region" description="Helical" evidence="1">
    <location>
        <begin position="97"/>
        <end position="115"/>
    </location>
</feature>
<dbReference type="InterPro" id="IPR019734">
    <property type="entry name" value="TPR_rpt"/>
</dbReference>
<accession>A0A956LZ61</accession>
<reference evidence="2" key="2">
    <citation type="journal article" date="2021" name="Microbiome">
        <title>Successional dynamics and alternative stable states in a saline activated sludge microbial community over 9 years.</title>
        <authorList>
            <person name="Wang Y."/>
            <person name="Ye J."/>
            <person name="Ju F."/>
            <person name="Liu L."/>
            <person name="Boyd J.A."/>
            <person name="Deng Y."/>
            <person name="Parks D.H."/>
            <person name="Jiang X."/>
            <person name="Yin X."/>
            <person name="Woodcroft B.J."/>
            <person name="Tyson G.W."/>
            <person name="Hugenholtz P."/>
            <person name="Polz M.F."/>
            <person name="Zhang T."/>
        </authorList>
    </citation>
    <scope>NUCLEOTIDE SEQUENCE</scope>
    <source>
        <strain evidence="2">HKST-UBA01</strain>
    </source>
</reference>
<feature type="transmembrane region" description="Helical" evidence="1">
    <location>
        <begin position="148"/>
        <end position="169"/>
    </location>
</feature>
<feature type="transmembrane region" description="Helical" evidence="1">
    <location>
        <begin position="391"/>
        <end position="411"/>
    </location>
</feature>
<dbReference type="Pfam" id="PF14559">
    <property type="entry name" value="TPR_19"/>
    <property type="match status" value="1"/>
</dbReference>
<evidence type="ECO:0000313" key="3">
    <source>
        <dbReference type="Proteomes" id="UP000697710"/>
    </source>
</evidence>
<evidence type="ECO:0000313" key="2">
    <source>
        <dbReference type="EMBL" id="MCA9726801.1"/>
    </source>
</evidence>
<dbReference type="InterPro" id="IPR011990">
    <property type="entry name" value="TPR-like_helical_dom_sf"/>
</dbReference>
<name>A0A956LZ61_UNCEI</name>
<dbReference type="AlphaFoldDB" id="A0A956LZ61"/>
<dbReference type="Gene3D" id="1.25.40.10">
    <property type="entry name" value="Tetratricopeptide repeat domain"/>
    <property type="match status" value="1"/>
</dbReference>
<feature type="transmembrane region" description="Helical" evidence="1">
    <location>
        <begin position="14"/>
        <end position="35"/>
    </location>
</feature>
<evidence type="ECO:0000256" key="1">
    <source>
        <dbReference type="SAM" id="Phobius"/>
    </source>
</evidence>
<reference evidence="2" key="1">
    <citation type="submission" date="2020-04" db="EMBL/GenBank/DDBJ databases">
        <authorList>
            <person name="Zhang T."/>
        </authorList>
    </citation>
    <scope>NUCLEOTIDE SEQUENCE</scope>
    <source>
        <strain evidence="2">HKST-UBA01</strain>
    </source>
</reference>
<organism evidence="2 3">
    <name type="scientific">Eiseniibacteriota bacterium</name>
    <dbReference type="NCBI Taxonomy" id="2212470"/>
    <lineage>
        <taxon>Bacteria</taxon>
        <taxon>Candidatus Eiseniibacteriota</taxon>
    </lineage>
</organism>
<feature type="transmembrane region" description="Helical" evidence="1">
    <location>
        <begin position="365"/>
        <end position="385"/>
    </location>
</feature>
<dbReference type="Proteomes" id="UP000697710">
    <property type="component" value="Unassembled WGS sequence"/>
</dbReference>
<gene>
    <name evidence="2" type="ORF">KC729_03895</name>
</gene>
<feature type="transmembrane region" description="Helical" evidence="1">
    <location>
        <begin position="342"/>
        <end position="358"/>
    </location>
</feature>